<dbReference type="Pfam" id="PF01828">
    <property type="entry name" value="Peptidase_A4"/>
    <property type="match status" value="1"/>
</dbReference>
<dbReference type="InterPro" id="IPR013320">
    <property type="entry name" value="ConA-like_dom_sf"/>
</dbReference>
<accession>A0A423VA72</accession>
<dbReference type="STRING" id="252740.A0A423VA72"/>
<protein>
    <recommendedName>
        <fullName evidence="5">Acid proteinase</fullName>
    </recommendedName>
</protein>
<sequence>MKYAAALAALATAVLAVPNGIIDLGDGVKLVPREPRAAQRLEALRAMRRGLKITDGDNDAAAATNNTEASYSTNWSGAVQIGTGYDSVSGTIVVPTPSVPDGGSSLKQYAASAWVGIDGDTCTTAILQSGVDFYAGRGGVSFDAWYEWYPDYAYTFSGFSISAGDTIVMNVEATTKKSGTVTLENTTTGKTATHTFSAQSDSLCEYNAEWIVEDFQSGLSLVPFADFDSVTFTDCSPSVSGSTIIDIRQSGTVLTSCSTSGTTEVTCDYIG</sequence>
<dbReference type="GO" id="GO:0070007">
    <property type="term" value="F:glutamic-type endopeptidase activity"/>
    <property type="evidence" value="ECO:0007669"/>
    <property type="project" value="InterPro"/>
</dbReference>
<organism evidence="3 4">
    <name type="scientific">Cytospora chrysosperma</name>
    <name type="common">Cytospora canker fungus</name>
    <name type="synonym">Sphaeria chrysosperma</name>
    <dbReference type="NCBI Taxonomy" id="252740"/>
    <lineage>
        <taxon>Eukaryota</taxon>
        <taxon>Fungi</taxon>
        <taxon>Dikarya</taxon>
        <taxon>Ascomycota</taxon>
        <taxon>Pezizomycotina</taxon>
        <taxon>Sordariomycetes</taxon>
        <taxon>Sordariomycetidae</taxon>
        <taxon>Diaporthales</taxon>
        <taxon>Cytosporaceae</taxon>
        <taxon>Cytospora</taxon>
    </lineage>
</organism>
<dbReference type="InterPro" id="IPR000250">
    <property type="entry name" value="Peptidase_G1"/>
</dbReference>
<feature type="signal peptide" evidence="2">
    <location>
        <begin position="1"/>
        <end position="16"/>
    </location>
</feature>
<dbReference type="GO" id="GO:0006508">
    <property type="term" value="P:proteolysis"/>
    <property type="evidence" value="ECO:0007669"/>
    <property type="project" value="InterPro"/>
</dbReference>
<dbReference type="Gene3D" id="2.60.120.700">
    <property type="entry name" value="Peptidase G1"/>
    <property type="match status" value="1"/>
</dbReference>
<evidence type="ECO:0000313" key="4">
    <source>
        <dbReference type="Proteomes" id="UP000284375"/>
    </source>
</evidence>
<evidence type="ECO:0000256" key="1">
    <source>
        <dbReference type="PIRSR" id="PIRSR600250-50"/>
    </source>
</evidence>
<gene>
    <name evidence="3" type="ORF">VSDG_09736</name>
</gene>
<name>A0A423VA72_CYTCH</name>
<evidence type="ECO:0000313" key="3">
    <source>
        <dbReference type="EMBL" id="ROV87726.1"/>
    </source>
</evidence>
<dbReference type="SUPFAM" id="SSF49899">
    <property type="entry name" value="Concanavalin A-like lectins/glucanases"/>
    <property type="match status" value="1"/>
</dbReference>
<keyword evidence="2" id="KW-0732">Signal</keyword>
<proteinExistence type="predicted"/>
<reference evidence="3 4" key="1">
    <citation type="submission" date="2015-09" db="EMBL/GenBank/DDBJ databases">
        <title>Host preference determinants of Valsa canker pathogens revealed by comparative genomics.</title>
        <authorList>
            <person name="Yin Z."/>
            <person name="Huang L."/>
        </authorList>
    </citation>
    <scope>NUCLEOTIDE SEQUENCE [LARGE SCALE GENOMIC DNA]</scope>
    <source>
        <strain evidence="3 4">YSFL</strain>
    </source>
</reference>
<comment type="caution">
    <text evidence="3">The sequence shown here is derived from an EMBL/GenBank/DDBJ whole genome shotgun (WGS) entry which is preliminary data.</text>
</comment>
<feature type="chain" id="PRO_5019342017" description="Acid proteinase" evidence="2">
    <location>
        <begin position="17"/>
        <end position="271"/>
    </location>
</feature>
<dbReference type="Proteomes" id="UP000284375">
    <property type="component" value="Unassembled WGS sequence"/>
</dbReference>
<dbReference type="CDD" id="cd13426">
    <property type="entry name" value="Peptidase_G1"/>
    <property type="match status" value="1"/>
</dbReference>
<dbReference type="InterPro" id="IPR038656">
    <property type="entry name" value="Peptidase_G1_sf"/>
</dbReference>
<dbReference type="PANTHER" id="PTHR37536:SF1">
    <property type="entry name" value="ASPERGILLOPEPSIN, PUTAITVE (AFU_ORTHOLOGUE AFUA_7G01200)"/>
    <property type="match status" value="1"/>
</dbReference>
<dbReference type="EMBL" id="LJZO01000077">
    <property type="protein sequence ID" value="ROV87726.1"/>
    <property type="molecule type" value="Genomic_DNA"/>
</dbReference>
<dbReference type="AlphaFoldDB" id="A0A423VA72"/>
<dbReference type="OrthoDB" id="2862635at2759"/>
<dbReference type="PANTHER" id="PTHR37536">
    <property type="entry name" value="PUTATIVE (AFU_ORTHOLOGUE AFUA_3G02970)-RELATED"/>
    <property type="match status" value="1"/>
</dbReference>
<evidence type="ECO:0008006" key="5">
    <source>
        <dbReference type="Google" id="ProtNLM"/>
    </source>
</evidence>
<evidence type="ECO:0000256" key="2">
    <source>
        <dbReference type="SAM" id="SignalP"/>
    </source>
</evidence>
<dbReference type="PRINTS" id="PR00977">
    <property type="entry name" value="SCYTLDPTASE"/>
</dbReference>
<feature type="active site" description="Proton acceptor" evidence="1">
    <location>
        <position position="213"/>
    </location>
</feature>
<keyword evidence="4" id="KW-1185">Reference proteome</keyword>